<dbReference type="AlphaFoldDB" id="A0A543Q4C5"/>
<organism evidence="1 2">
    <name type="scientific">Acidithiobacillus thiooxidans ATCC 19377</name>
    <dbReference type="NCBI Taxonomy" id="637390"/>
    <lineage>
        <taxon>Bacteria</taxon>
        <taxon>Pseudomonadati</taxon>
        <taxon>Pseudomonadota</taxon>
        <taxon>Acidithiobacillia</taxon>
        <taxon>Acidithiobacillales</taxon>
        <taxon>Acidithiobacillaceae</taxon>
        <taxon>Acidithiobacillus</taxon>
    </lineage>
</organism>
<sequence>MALFQRTLLRGEVFTMSAAPEEADDSPYCCCSAATFMEILERQRAEPLPFMELLMVHAGCGGGCGSCIDDLEAYLRQHDAYIED</sequence>
<protein>
    <submittedName>
        <fullName evidence="1">Uncharacterized protein</fullName>
    </submittedName>
</protein>
<proteinExistence type="predicted"/>
<evidence type="ECO:0000313" key="2">
    <source>
        <dbReference type="Proteomes" id="UP000315403"/>
    </source>
</evidence>
<gene>
    <name evidence="1" type="ORF">DLNHIDIE_01053</name>
</gene>
<dbReference type="Proteomes" id="UP000315403">
    <property type="component" value="Unassembled WGS sequence"/>
</dbReference>
<name>A0A543Q4C5_ACITH</name>
<accession>A0A543Q4C5</accession>
<reference evidence="1 2" key="1">
    <citation type="submission" date="2019-03" db="EMBL/GenBank/DDBJ databases">
        <title>New insights into Acidothiobacillus thiooxidans sulfur metabolism through coupled gene expression, solution geochemistry, microscopy and spectroscopy analyses.</title>
        <authorList>
            <person name="Camacho D."/>
            <person name="Frazao R."/>
            <person name="Fouillen A."/>
            <person name="Nanci A."/>
            <person name="Lang B.F."/>
            <person name="Apte S.C."/>
            <person name="Baron C."/>
            <person name="Warren L.A."/>
        </authorList>
    </citation>
    <scope>NUCLEOTIDE SEQUENCE [LARGE SCALE GENOMIC DNA]</scope>
    <source>
        <strain evidence="1 2">ATCC 19377</strain>
    </source>
</reference>
<dbReference type="EMBL" id="SZUV01000001">
    <property type="protein sequence ID" value="TQN51185.1"/>
    <property type="molecule type" value="Genomic_DNA"/>
</dbReference>
<comment type="caution">
    <text evidence="1">The sequence shown here is derived from an EMBL/GenBank/DDBJ whole genome shotgun (WGS) entry which is preliminary data.</text>
</comment>
<evidence type="ECO:0000313" key="1">
    <source>
        <dbReference type="EMBL" id="TQN51185.1"/>
    </source>
</evidence>